<dbReference type="AlphaFoldDB" id="A0A8H3KRH1"/>
<accession>A0A8H3KRH1</accession>
<evidence type="ECO:0000313" key="2">
    <source>
        <dbReference type="EMBL" id="GES72765.1"/>
    </source>
</evidence>
<sequence length="88" mass="10605">MKGRNSENGDGNRHGSENDDENRYWNENDDGKRYGNENNDENRHRSDNDGENRHWSKGMMKPAWKDGKWNKRDEKGTKRLWKKERLID</sequence>
<feature type="region of interest" description="Disordered" evidence="1">
    <location>
        <begin position="1"/>
        <end position="88"/>
    </location>
</feature>
<evidence type="ECO:0000313" key="3">
    <source>
        <dbReference type="Proteomes" id="UP000615446"/>
    </source>
</evidence>
<protein>
    <submittedName>
        <fullName evidence="2">Uncharacterized protein</fullName>
    </submittedName>
</protein>
<evidence type="ECO:0000256" key="1">
    <source>
        <dbReference type="SAM" id="MobiDB-lite"/>
    </source>
</evidence>
<dbReference type="EMBL" id="BLAL01000004">
    <property type="protein sequence ID" value="GES72765.1"/>
    <property type="molecule type" value="Genomic_DNA"/>
</dbReference>
<dbReference type="Proteomes" id="UP000615446">
    <property type="component" value="Unassembled WGS sequence"/>
</dbReference>
<proteinExistence type="predicted"/>
<name>A0A8H3KRH1_9GLOM</name>
<organism evidence="2 3">
    <name type="scientific">Rhizophagus clarus</name>
    <dbReference type="NCBI Taxonomy" id="94130"/>
    <lineage>
        <taxon>Eukaryota</taxon>
        <taxon>Fungi</taxon>
        <taxon>Fungi incertae sedis</taxon>
        <taxon>Mucoromycota</taxon>
        <taxon>Glomeromycotina</taxon>
        <taxon>Glomeromycetes</taxon>
        <taxon>Glomerales</taxon>
        <taxon>Glomeraceae</taxon>
        <taxon>Rhizophagus</taxon>
    </lineage>
</organism>
<gene>
    <name evidence="2" type="ORF">RCL2_000031600</name>
</gene>
<comment type="caution">
    <text evidence="2">The sequence shown here is derived from an EMBL/GenBank/DDBJ whole genome shotgun (WGS) entry which is preliminary data.</text>
</comment>
<reference evidence="2" key="1">
    <citation type="submission" date="2019-10" db="EMBL/GenBank/DDBJ databases">
        <title>Conservation and host-specific expression of non-tandemly repeated heterogenous ribosome RNA gene in arbuscular mycorrhizal fungi.</title>
        <authorList>
            <person name="Maeda T."/>
            <person name="Kobayashi Y."/>
            <person name="Nakagawa T."/>
            <person name="Ezawa T."/>
            <person name="Yamaguchi K."/>
            <person name="Bino T."/>
            <person name="Nishimoto Y."/>
            <person name="Shigenobu S."/>
            <person name="Kawaguchi M."/>
        </authorList>
    </citation>
    <scope>NUCLEOTIDE SEQUENCE</scope>
    <source>
        <strain evidence="2">HR1</strain>
    </source>
</reference>
<feature type="compositionally biased region" description="Basic and acidic residues" evidence="1">
    <location>
        <begin position="1"/>
        <end position="54"/>
    </location>
</feature>
<feature type="compositionally biased region" description="Basic and acidic residues" evidence="1">
    <location>
        <begin position="63"/>
        <end position="88"/>
    </location>
</feature>